<gene>
    <name evidence="1" type="ORF">GCM10009675_28880</name>
</gene>
<organism evidence="1 2">
    <name type="scientific">Prauserella alba</name>
    <dbReference type="NCBI Taxonomy" id="176898"/>
    <lineage>
        <taxon>Bacteria</taxon>
        <taxon>Bacillati</taxon>
        <taxon>Actinomycetota</taxon>
        <taxon>Actinomycetes</taxon>
        <taxon>Pseudonocardiales</taxon>
        <taxon>Pseudonocardiaceae</taxon>
        <taxon>Prauserella</taxon>
    </lineage>
</organism>
<protein>
    <recommendedName>
        <fullName evidence="3">Excreted virulence factor EspC, type VII ESX diderm</fullName>
    </recommendedName>
</protein>
<comment type="caution">
    <text evidence="1">The sequence shown here is derived from an EMBL/GenBank/DDBJ whole genome shotgun (WGS) entry which is preliminary data.</text>
</comment>
<accession>A0ABP4G1K6</accession>
<evidence type="ECO:0000313" key="2">
    <source>
        <dbReference type="Proteomes" id="UP001500467"/>
    </source>
</evidence>
<dbReference type="Proteomes" id="UP001500467">
    <property type="component" value="Unassembled WGS sequence"/>
</dbReference>
<keyword evidence="2" id="KW-1185">Reference proteome</keyword>
<evidence type="ECO:0000313" key="1">
    <source>
        <dbReference type="EMBL" id="GAA1207614.1"/>
    </source>
</evidence>
<dbReference type="RefSeq" id="WP_253858756.1">
    <property type="nucleotide sequence ID" value="NZ_BAAALM010000008.1"/>
</dbReference>
<evidence type="ECO:0008006" key="3">
    <source>
        <dbReference type="Google" id="ProtNLM"/>
    </source>
</evidence>
<reference evidence="2" key="1">
    <citation type="journal article" date="2019" name="Int. J. Syst. Evol. Microbiol.">
        <title>The Global Catalogue of Microorganisms (GCM) 10K type strain sequencing project: providing services to taxonomists for standard genome sequencing and annotation.</title>
        <authorList>
            <consortium name="The Broad Institute Genomics Platform"/>
            <consortium name="The Broad Institute Genome Sequencing Center for Infectious Disease"/>
            <person name="Wu L."/>
            <person name="Ma J."/>
        </authorList>
    </citation>
    <scope>NUCLEOTIDE SEQUENCE [LARGE SCALE GENOMIC DNA]</scope>
    <source>
        <strain evidence="2">JCM 13022</strain>
    </source>
</reference>
<name>A0ABP4G1K6_9PSEU</name>
<proteinExistence type="predicted"/>
<dbReference type="EMBL" id="BAAALM010000008">
    <property type="protein sequence ID" value="GAA1207614.1"/>
    <property type="molecule type" value="Genomic_DNA"/>
</dbReference>
<sequence length="112" mass="11770">MSATGGHEVDPLILRDLAKYVSGLATSFEVIRIDAQYEGLSTKGFTGLLAPIGDSFSAFGQETLEPLAEMATKKMNQMADSLLSAAEQYGLAEAEAHERIEGSAEGGGFNAV</sequence>